<dbReference type="EMBL" id="JAIXMP010000061">
    <property type="protein sequence ID" value="KAI9244304.1"/>
    <property type="molecule type" value="Genomic_DNA"/>
</dbReference>
<proteinExistence type="predicted"/>
<protein>
    <submittedName>
        <fullName evidence="2">Uncharacterized protein</fullName>
    </submittedName>
</protein>
<sequence>MLRVLYGEKVACKDGRNIFPIVVDVLYFDHLVKIIASAMIGTVYNFFLLKDKARSLKLENHLFQHISHGYQVIVANDYYEPSVDGSKGLSLSYSIHYMNTLESSYTMLDRPPCI</sequence>
<keyword evidence="1" id="KW-0812">Transmembrane</keyword>
<keyword evidence="1" id="KW-1133">Transmembrane helix</keyword>
<evidence type="ECO:0000313" key="2">
    <source>
        <dbReference type="EMBL" id="KAI9244304.1"/>
    </source>
</evidence>
<evidence type="ECO:0000313" key="4">
    <source>
        <dbReference type="Proteomes" id="UP001209540"/>
    </source>
</evidence>
<gene>
    <name evidence="3" type="ORF">BDA99DRAFT_508544</name>
    <name evidence="2" type="ORF">BDA99DRAFT_529316</name>
</gene>
<organism evidence="2 4">
    <name type="scientific">Phascolomyces articulosus</name>
    <dbReference type="NCBI Taxonomy" id="60185"/>
    <lineage>
        <taxon>Eukaryota</taxon>
        <taxon>Fungi</taxon>
        <taxon>Fungi incertae sedis</taxon>
        <taxon>Mucoromycota</taxon>
        <taxon>Mucoromycotina</taxon>
        <taxon>Mucoromycetes</taxon>
        <taxon>Mucorales</taxon>
        <taxon>Lichtheimiaceae</taxon>
        <taxon>Phascolomyces</taxon>
    </lineage>
</organism>
<comment type="caution">
    <text evidence="2">The sequence shown here is derived from an EMBL/GenBank/DDBJ whole genome shotgun (WGS) entry which is preliminary data.</text>
</comment>
<evidence type="ECO:0000256" key="1">
    <source>
        <dbReference type="SAM" id="Phobius"/>
    </source>
</evidence>
<reference evidence="2" key="2">
    <citation type="submission" date="2023-02" db="EMBL/GenBank/DDBJ databases">
        <authorList>
            <consortium name="DOE Joint Genome Institute"/>
            <person name="Mondo S.J."/>
            <person name="Chang Y."/>
            <person name="Wang Y."/>
            <person name="Ahrendt S."/>
            <person name="Andreopoulos W."/>
            <person name="Barry K."/>
            <person name="Beard J."/>
            <person name="Benny G.L."/>
            <person name="Blankenship S."/>
            <person name="Bonito G."/>
            <person name="Cuomo C."/>
            <person name="Desiro A."/>
            <person name="Gervers K.A."/>
            <person name="Hundley H."/>
            <person name="Kuo A."/>
            <person name="LaButti K."/>
            <person name="Lang B.F."/>
            <person name="Lipzen A."/>
            <person name="O'Donnell K."/>
            <person name="Pangilinan J."/>
            <person name="Reynolds N."/>
            <person name="Sandor L."/>
            <person name="Smith M.W."/>
            <person name="Tsang A."/>
            <person name="Grigoriev I.V."/>
            <person name="Stajich J.E."/>
            <person name="Spatafora J.W."/>
        </authorList>
    </citation>
    <scope>NUCLEOTIDE SEQUENCE</scope>
    <source>
        <strain evidence="2">RSA 2281</strain>
    </source>
</reference>
<evidence type="ECO:0000313" key="3">
    <source>
        <dbReference type="EMBL" id="KAI9264151.1"/>
    </source>
</evidence>
<accession>A0AAD5JWM6</accession>
<keyword evidence="1" id="KW-0472">Membrane</keyword>
<dbReference type="AlphaFoldDB" id="A0AAD5JWM6"/>
<feature type="transmembrane region" description="Helical" evidence="1">
    <location>
        <begin position="30"/>
        <end position="49"/>
    </location>
</feature>
<dbReference type="EMBL" id="JAIXMP010000012">
    <property type="protein sequence ID" value="KAI9264151.1"/>
    <property type="molecule type" value="Genomic_DNA"/>
</dbReference>
<name>A0AAD5JWM6_9FUNG</name>
<reference evidence="2" key="1">
    <citation type="journal article" date="2022" name="IScience">
        <title>Evolution of zygomycete secretomes and the origins of terrestrial fungal ecologies.</title>
        <authorList>
            <person name="Chang Y."/>
            <person name="Wang Y."/>
            <person name="Mondo S."/>
            <person name="Ahrendt S."/>
            <person name="Andreopoulos W."/>
            <person name="Barry K."/>
            <person name="Beard J."/>
            <person name="Benny G.L."/>
            <person name="Blankenship S."/>
            <person name="Bonito G."/>
            <person name="Cuomo C."/>
            <person name="Desiro A."/>
            <person name="Gervers K.A."/>
            <person name="Hundley H."/>
            <person name="Kuo A."/>
            <person name="LaButti K."/>
            <person name="Lang B.F."/>
            <person name="Lipzen A."/>
            <person name="O'Donnell K."/>
            <person name="Pangilinan J."/>
            <person name="Reynolds N."/>
            <person name="Sandor L."/>
            <person name="Smith M.E."/>
            <person name="Tsang A."/>
            <person name="Grigoriev I.V."/>
            <person name="Stajich J.E."/>
            <person name="Spatafora J.W."/>
        </authorList>
    </citation>
    <scope>NUCLEOTIDE SEQUENCE</scope>
    <source>
        <strain evidence="2">RSA 2281</strain>
    </source>
</reference>
<keyword evidence="4" id="KW-1185">Reference proteome</keyword>
<dbReference type="Proteomes" id="UP001209540">
    <property type="component" value="Unassembled WGS sequence"/>
</dbReference>